<protein>
    <recommendedName>
        <fullName evidence="4">DYW domain-containing protein</fullName>
    </recommendedName>
</protein>
<dbReference type="Gramene" id="NC7G0291970.1">
    <property type="protein sequence ID" value="NC7G0291970.1:cds"/>
    <property type="gene ID" value="NC7G0291970"/>
</dbReference>
<proteinExistence type="inferred from homology"/>
<dbReference type="Gene3D" id="1.25.40.10">
    <property type="entry name" value="Tetratricopeptide repeat domain"/>
    <property type="match status" value="4"/>
</dbReference>
<feature type="repeat" description="PPR" evidence="3">
    <location>
        <begin position="372"/>
        <end position="406"/>
    </location>
</feature>
<dbReference type="InterPro" id="IPR032867">
    <property type="entry name" value="DYW_dom"/>
</dbReference>
<accession>A0A5K1EQ66</accession>
<evidence type="ECO:0000256" key="2">
    <source>
        <dbReference type="ARBA" id="ARBA00022737"/>
    </source>
</evidence>
<reference evidence="5" key="1">
    <citation type="submission" date="2019-09" db="EMBL/GenBank/DDBJ databases">
        <authorList>
            <person name="Zhang L."/>
        </authorList>
    </citation>
    <scope>NUCLEOTIDE SEQUENCE</scope>
</reference>
<dbReference type="Pfam" id="PF12854">
    <property type="entry name" value="PPR_1"/>
    <property type="match status" value="1"/>
</dbReference>
<evidence type="ECO:0000313" key="5">
    <source>
        <dbReference type="EMBL" id="VVW54643.1"/>
    </source>
</evidence>
<sequence length="680" mass="77036">MHSQLSRCSLLDLLLRHPPNRRYRPLTLKQLQQTHSQILTNGLQTDHSVIRSFLALCVHSGRVDYCASFLRENGPPCSDLWNSTIKATAEAGWEQEALSCYVKMLQQGACPQKSTFLLVLRLCVASLAVGFGEGVHCRILKMGFGFDAYLLTGLLDFYAKNGELRSAETVFEEMPQRDVVAWNSMLAAYSRHGRVEDARKMFDQMPERNTVSWNTIIYCYWRCEDDVEARRLFEQATLKDVATWNSMISGYCKSGDLGSAWELFERMDTKNSISWNTMISGCVQSREFRKALSVFNRMQAENVRATEVTMISLLSACAHLGALDVGRWIHAYIEKERLKVDVVLGTALIDMYMKCGSIGAAMQIFHSIRRRNIFCWNAVISGLAMNGLGEEAIDVFLRMEKENMRPDHVTFVGLLSGCSHLGLVEEGLHFFYQMPKKYGIEPRIEHYGCVVDLLGRAGLLDRAQEFVETMPMTPNGVTLGSLLRACRGSRNNLLKEKIIKQMMDLDPSDGANYVLLSNLYASANRWADVEVIREMMRERGVQKTPGCSSIELNNMVHEFVVGDSSHPQFERISKFLDEVSKKLRLLGHESDTGPVLHDIDEEEKESSVRYHSEKVAIAFGIMNTSPGSVVRVVKNLRMCSDCHAATKLIAKLFGRKIIVRDRSRFHHFSEDGSCSCKDYW</sequence>
<dbReference type="FunFam" id="1.25.40.10:FF:000333">
    <property type="entry name" value="Pentatricopeptide repeat-containing protein"/>
    <property type="match status" value="1"/>
</dbReference>
<dbReference type="InterPro" id="IPR002885">
    <property type="entry name" value="PPR_rpt"/>
</dbReference>
<dbReference type="InterPro" id="IPR046848">
    <property type="entry name" value="E_motif"/>
</dbReference>
<name>A0A5K1EQ66_9MAGN</name>
<dbReference type="OrthoDB" id="185373at2759"/>
<dbReference type="SUPFAM" id="SSF48452">
    <property type="entry name" value="TPR-like"/>
    <property type="match status" value="1"/>
</dbReference>
<dbReference type="PANTHER" id="PTHR47926">
    <property type="entry name" value="PENTATRICOPEPTIDE REPEAT-CONTAINING PROTEIN"/>
    <property type="match status" value="1"/>
</dbReference>
<evidence type="ECO:0000256" key="3">
    <source>
        <dbReference type="PROSITE-ProRule" id="PRU00708"/>
    </source>
</evidence>
<feature type="repeat" description="PPR" evidence="3">
    <location>
        <begin position="240"/>
        <end position="274"/>
    </location>
</feature>
<evidence type="ECO:0000259" key="4">
    <source>
        <dbReference type="Pfam" id="PF14432"/>
    </source>
</evidence>
<dbReference type="NCBIfam" id="TIGR00756">
    <property type="entry name" value="PPR"/>
    <property type="match status" value="6"/>
</dbReference>
<dbReference type="GO" id="GO:0003723">
    <property type="term" value="F:RNA binding"/>
    <property type="evidence" value="ECO:0007669"/>
    <property type="project" value="InterPro"/>
</dbReference>
<dbReference type="GO" id="GO:0009451">
    <property type="term" value="P:RNA modification"/>
    <property type="evidence" value="ECO:0007669"/>
    <property type="project" value="InterPro"/>
</dbReference>
<dbReference type="Pfam" id="PF20431">
    <property type="entry name" value="E_motif"/>
    <property type="match status" value="1"/>
</dbReference>
<dbReference type="AlphaFoldDB" id="A0A5K1EQ66"/>
<dbReference type="FunFam" id="1.25.40.10:FF:000184">
    <property type="entry name" value="Pentatricopeptide repeat-containing protein, chloroplastic"/>
    <property type="match status" value="1"/>
</dbReference>
<gene>
    <name evidence="5" type="ORF">NYM_LOCUS23941</name>
</gene>
<feature type="domain" description="DYW" evidence="4">
    <location>
        <begin position="587"/>
        <end position="680"/>
    </location>
</feature>
<organism evidence="5">
    <name type="scientific">Nymphaea colorata</name>
    <name type="common">pocket water lily</name>
    <dbReference type="NCBI Taxonomy" id="210225"/>
    <lineage>
        <taxon>Eukaryota</taxon>
        <taxon>Viridiplantae</taxon>
        <taxon>Streptophyta</taxon>
        <taxon>Embryophyta</taxon>
        <taxon>Tracheophyta</taxon>
        <taxon>Spermatophyta</taxon>
        <taxon>Magnoliopsida</taxon>
        <taxon>Nymphaeales</taxon>
        <taxon>Nymphaeaceae</taxon>
        <taxon>Nymphaea</taxon>
    </lineage>
</organism>
<comment type="similarity">
    <text evidence="1">Belongs to the PPR family. PCMP-H subfamily.</text>
</comment>
<feature type="repeat" description="PPR" evidence="3">
    <location>
        <begin position="407"/>
        <end position="442"/>
    </location>
</feature>
<dbReference type="EMBL" id="LR721785">
    <property type="protein sequence ID" value="VVW54643.1"/>
    <property type="molecule type" value="Genomic_DNA"/>
</dbReference>
<dbReference type="InterPro" id="IPR046960">
    <property type="entry name" value="PPR_At4g14850-like_plant"/>
</dbReference>
<dbReference type="PROSITE" id="PS51375">
    <property type="entry name" value="PPR"/>
    <property type="match status" value="5"/>
</dbReference>
<dbReference type="Pfam" id="PF14432">
    <property type="entry name" value="DYW_deaminase"/>
    <property type="match status" value="1"/>
</dbReference>
<dbReference type="Pfam" id="PF13041">
    <property type="entry name" value="PPR_2"/>
    <property type="match status" value="3"/>
</dbReference>
<dbReference type="PANTHER" id="PTHR47926:SF430">
    <property type="entry name" value="PENTATRICOPEPTIDE REPEAT-CONTAINING PROTEIN"/>
    <property type="match status" value="1"/>
</dbReference>
<dbReference type="OMA" id="IFCWNSI"/>
<dbReference type="GO" id="GO:0008270">
    <property type="term" value="F:zinc ion binding"/>
    <property type="evidence" value="ECO:0007669"/>
    <property type="project" value="InterPro"/>
</dbReference>
<dbReference type="InterPro" id="IPR011990">
    <property type="entry name" value="TPR-like_helical_dom_sf"/>
</dbReference>
<evidence type="ECO:0000256" key="1">
    <source>
        <dbReference type="ARBA" id="ARBA00006643"/>
    </source>
</evidence>
<feature type="repeat" description="PPR" evidence="3">
    <location>
        <begin position="147"/>
        <end position="177"/>
    </location>
</feature>
<feature type="repeat" description="PPR" evidence="3">
    <location>
        <begin position="178"/>
        <end position="212"/>
    </location>
</feature>
<dbReference type="Pfam" id="PF01535">
    <property type="entry name" value="PPR"/>
    <property type="match status" value="2"/>
</dbReference>
<keyword evidence="2" id="KW-0677">Repeat</keyword>